<gene>
    <name evidence="3" type="ORF">PHLCEN_2v5910</name>
</gene>
<accession>A0A2R6P156</accession>
<feature type="region of interest" description="Disordered" evidence="1">
    <location>
        <begin position="435"/>
        <end position="455"/>
    </location>
</feature>
<keyword evidence="4" id="KW-1185">Reference proteome</keyword>
<evidence type="ECO:0000256" key="1">
    <source>
        <dbReference type="SAM" id="MobiDB-lite"/>
    </source>
</evidence>
<dbReference type="Proteomes" id="UP000186601">
    <property type="component" value="Unassembled WGS sequence"/>
</dbReference>
<protein>
    <recommendedName>
        <fullName evidence="2">RRN6 K-rich C-terminal domain-containing protein</fullName>
    </recommendedName>
</protein>
<organism evidence="3 4">
    <name type="scientific">Hermanssonia centrifuga</name>
    <dbReference type="NCBI Taxonomy" id="98765"/>
    <lineage>
        <taxon>Eukaryota</taxon>
        <taxon>Fungi</taxon>
        <taxon>Dikarya</taxon>
        <taxon>Basidiomycota</taxon>
        <taxon>Agaricomycotina</taxon>
        <taxon>Agaricomycetes</taxon>
        <taxon>Polyporales</taxon>
        <taxon>Meruliaceae</taxon>
        <taxon>Hermanssonia</taxon>
    </lineage>
</organism>
<evidence type="ECO:0000259" key="2">
    <source>
        <dbReference type="Pfam" id="PF20639"/>
    </source>
</evidence>
<feature type="domain" description="RRN6 K-rich C-terminal" evidence="2">
    <location>
        <begin position="316"/>
        <end position="455"/>
    </location>
</feature>
<dbReference type="OrthoDB" id="2382881at2759"/>
<dbReference type="STRING" id="98765.A0A2R6P156"/>
<dbReference type="PANTHER" id="PTHR28221:SF2">
    <property type="entry name" value="RNA POLYMERASE I-SPECIFIC TRANSCRIPTION INITIATION FACTOR RRN6"/>
    <property type="match status" value="1"/>
</dbReference>
<evidence type="ECO:0000313" key="3">
    <source>
        <dbReference type="EMBL" id="PSR83106.1"/>
    </source>
</evidence>
<dbReference type="EMBL" id="MLYV02000566">
    <property type="protein sequence ID" value="PSR83106.1"/>
    <property type="molecule type" value="Genomic_DNA"/>
</dbReference>
<dbReference type="AlphaFoldDB" id="A0A2R6P156"/>
<comment type="caution">
    <text evidence="3">The sequence shown here is derived from an EMBL/GenBank/DDBJ whole genome shotgun (WGS) entry which is preliminary data.</text>
</comment>
<sequence length="455" mass="50088">MLLLSDRGSLHRTDLRFSEEGRDQNSDTEPQIYEWPAEVRQLAEDMEGSRWPPGPLSGRAFSEVDMEPVYQSTVTLLFFGPVLSVVKGLFKLDKQDQSSDQADDVYETIDSMHSFWQNLDVPVEHVLTTFDVAFRAGEEPNSASRADFFTKSVLNSKRGYRALMQGRIPTEHISKQAPWHYNLTPSLRRLVPAISDSPGETIQNLRRYDLQSDDYRPGASISKEIEAREHLALDLALSKDVYSPHAIQLIDPYATLDEAFETMSRATEAMSIGIPEPPPVQFGFLRPVSGGGADHYGKVKDGGEDGTNCPLGVRLLLKEWEVGSDPQTYTHQDPYDSSGPTAAVSRGINKATTEGSTELKSQFQPQRAPPVIVAAPMAPPAIVSTQLRPPLLAQSQDSRITPISHIGSQPAQFGASQDPSSQEIFMSSTQILPGPYGGRLVPAKKKPAKKRLGGF</sequence>
<dbReference type="Pfam" id="PF20639">
    <property type="entry name" value="Rrn6_K-rich"/>
    <property type="match status" value="1"/>
</dbReference>
<dbReference type="PANTHER" id="PTHR28221">
    <property type="entry name" value="RNA POLYMERASE I-SPECIFIC TRANSCRIPTION INITIATION FACTOR RRN6"/>
    <property type="match status" value="1"/>
</dbReference>
<name>A0A2R6P156_9APHY</name>
<evidence type="ECO:0000313" key="4">
    <source>
        <dbReference type="Proteomes" id="UP000186601"/>
    </source>
</evidence>
<dbReference type="InterPro" id="IPR019350">
    <property type="entry name" value="RNA_pol_I-sp_TIF_RRN6-like"/>
</dbReference>
<reference evidence="3 4" key="1">
    <citation type="submission" date="2018-02" db="EMBL/GenBank/DDBJ databases">
        <title>Genome sequence of the basidiomycete white-rot fungus Phlebia centrifuga.</title>
        <authorList>
            <person name="Granchi Z."/>
            <person name="Peng M."/>
            <person name="de Vries R.P."/>
            <person name="Hilden K."/>
            <person name="Makela M.R."/>
            <person name="Grigoriev I."/>
            <person name="Riley R."/>
        </authorList>
    </citation>
    <scope>NUCLEOTIDE SEQUENCE [LARGE SCALE GENOMIC DNA]</scope>
    <source>
        <strain evidence="3 4">FBCC195</strain>
    </source>
</reference>
<proteinExistence type="predicted"/>
<dbReference type="InterPro" id="IPR048536">
    <property type="entry name" value="Rrn6_K-rich"/>
</dbReference>
<feature type="region of interest" description="Disordered" evidence="1">
    <location>
        <begin position="327"/>
        <end position="346"/>
    </location>
</feature>
<feature type="compositionally biased region" description="Basic residues" evidence="1">
    <location>
        <begin position="442"/>
        <end position="455"/>
    </location>
</feature>